<dbReference type="InterPro" id="IPR044592">
    <property type="entry name" value="RING1A/B"/>
</dbReference>
<gene>
    <name evidence="1" type="ORF">Ahy_A04g017273</name>
</gene>
<dbReference type="PANTHER" id="PTHR46537:SF3">
    <property type="entry name" value="E3 UBIQUITIN-PROTEIN LIGASE RING1A"/>
    <property type="match status" value="1"/>
</dbReference>
<comment type="caution">
    <text evidence="1">The sequence shown here is derived from an EMBL/GenBank/DDBJ whole genome shotgun (WGS) entry which is preliminary data.</text>
</comment>
<evidence type="ECO:0000313" key="2">
    <source>
        <dbReference type="Proteomes" id="UP000289738"/>
    </source>
</evidence>
<accession>A0A445DAM7</accession>
<evidence type="ECO:0000313" key="1">
    <source>
        <dbReference type="EMBL" id="RYR60206.1"/>
    </source>
</evidence>
<dbReference type="STRING" id="3818.A0A445DAM7"/>
<name>A0A445DAM7_ARAHY</name>
<reference evidence="1 2" key="1">
    <citation type="submission" date="2019-01" db="EMBL/GenBank/DDBJ databases">
        <title>Sequencing of cultivated peanut Arachis hypogaea provides insights into genome evolution and oil improvement.</title>
        <authorList>
            <person name="Chen X."/>
        </authorList>
    </citation>
    <scope>NUCLEOTIDE SEQUENCE [LARGE SCALE GENOMIC DNA]</scope>
    <source>
        <strain evidence="2">cv. Fuhuasheng</strain>
        <tissue evidence="1">Leaves</tissue>
    </source>
</reference>
<dbReference type="Proteomes" id="UP000289738">
    <property type="component" value="Chromosome A04"/>
</dbReference>
<sequence>MEQDGNIDGSLQVDFDIYQAHADRIQSELDELVKSLNEWCKKYGLRAKATTLVELPFDSSFMYYLRNNECPTCQTHCASRGSLRDDPKYDVLYCCFISRY</sequence>
<proteinExistence type="predicted"/>
<dbReference type="EMBL" id="SDMP01000004">
    <property type="protein sequence ID" value="RYR60206.1"/>
    <property type="molecule type" value="Genomic_DNA"/>
</dbReference>
<organism evidence="1 2">
    <name type="scientific">Arachis hypogaea</name>
    <name type="common">Peanut</name>
    <dbReference type="NCBI Taxonomy" id="3818"/>
    <lineage>
        <taxon>Eukaryota</taxon>
        <taxon>Viridiplantae</taxon>
        <taxon>Streptophyta</taxon>
        <taxon>Embryophyta</taxon>
        <taxon>Tracheophyta</taxon>
        <taxon>Spermatophyta</taxon>
        <taxon>Magnoliopsida</taxon>
        <taxon>eudicotyledons</taxon>
        <taxon>Gunneridae</taxon>
        <taxon>Pentapetalae</taxon>
        <taxon>rosids</taxon>
        <taxon>fabids</taxon>
        <taxon>Fabales</taxon>
        <taxon>Fabaceae</taxon>
        <taxon>Papilionoideae</taxon>
        <taxon>50 kb inversion clade</taxon>
        <taxon>dalbergioids sensu lato</taxon>
        <taxon>Dalbergieae</taxon>
        <taxon>Pterocarpus clade</taxon>
        <taxon>Arachis</taxon>
    </lineage>
</organism>
<dbReference type="AlphaFoldDB" id="A0A445DAM7"/>
<protein>
    <submittedName>
        <fullName evidence="1">Uncharacterized protein</fullName>
    </submittedName>
</protein>
<keyword evidence="2" id="KW-1185">Reference proteome</keyword>
<dbReference type="PANTHER" id="PTHR46537">
    <property type="entry name" value="OS11G0578200 PROTEIN"/>
    <property type="match status" value="1"/>
</dbReference>